<evidence type="ECO:0000313" key="3">
    <source>
        <dbReference type="EMBL" id="OGZ94287.1"/>
    </source>
</evidence>
<proteinExistence type="predicted"/>
<dbReference type="Pfam" id="PF07726">
    <property type="entry name" value="AAA_3"/>
    <property type="match status" value="1"/>
</dbReference>
<protein>
    <recommendedName>
        <fullName evidence="5">ATPase dynein-related AAA domain-containing protein</fullName>
    </recommendedName>
</protein>
<name>A0A1G2K4F2_9BACT</name>
<dbReference type="AlphaFoldDB" id="A0A1G2K4F2"/>
<comment type="caution">
    <text evidence="3">The sequence shown here is derived from an EMBL/GenBank/DDBJ whole genome shotgun (WGS) entry which is preliminary data.</text>
</comment>
<dbReference type="InterPro" id="IPR027417">
    <property type="entry name" value="P-loop_NTPase"/>
</dbReference>
<dbReference type="SUPFAM" id="SSF52540">
    <property type="entry name" value="P-loop containing nucleoside triphosphate hydrolases"/>
    <property type="match status" value="1"/>
</dbReference>
<dbReference type="InterPro" id="IPR011703">
    <property type="entry name" value="ATPase_AAA-3"/>
</dbReference>
<sequence>MGAMNAKAKDLRGHYEVEERLKNQGNRVHYELVHSVNNILNGKRRSDGSPDPQFPGARDQLKGKQLERICTALIVGVYSGGDTTSGSEKVVRKQSAGKITEERVIVPSSMTCGHILMTGLPGAGKTHLGKVASSLFGLSFGRFQMTPDKTPREITVYASKEGDETFINYSALFNNMVLADEINRATPKTQSALLEGMSEGSVSFKSKGTDITEVLPHPFIVMGTQNPLEHEGTYPLPEAQLDRFMMNILFPLADKETIIAILRFLKIQLSTMTRPVTNAEQILRCREFIWNEIEVSEEIEDYIADLIVGCYDPLQFKDIFPSIHERSGLVKNPPNVRAAMHLRNASKTLAAIRGSRKVEARDVKKRFYEIVNHRFILNENLRGEFAKYGGRDEFVRLLVIGDKERDMHGILDVVPVPE</sequence>
<feature type="domain" description="ChlI/MoxR AAA lid" evidence="2">
    <location>
        <begin position="337"/>
        <end position="376"/>
    </location>
</feature>
<reference evidence="3 4" key="1">
    <citation type="journal article" date="2016" name="Nat. Commun.">
        <title>Thousands of microbial genomes shed light on interconnected biogeochemical processes in an aquifer system.</title>
        <authorList>
            <person name="Anantharaman K."/>
            <person name="Brown C.T."/>
            <person name="Hug L.A."/>
            <person name="Sharon I."/>
            <person name="Castelle C.J."/>
            <person name="Probst A.J."/>
            <person name="Thomas B.C."/>
            <person name="Singh A."/>
            <person name="Wilkins M.J."/>
            <person name="Karaoz U."/>
            <person name="Brodie E.L."/>
            <person name="Williams K.H."/>
            <person name="Hubbard S.S."/>
            <person name="Banfield J.F."/>
        </authorList>
    </citation>
    <scope>NUCLEOTIDE SEQUENCE [LARGE SCALE GENOMIC DNA]</scope>
</reference>
<dbReference type="Proteomes" id="UP000177152">
    <property type="component" value="Unassembled WGS sequence"/>
</dbReference>
<dbReference type="PANTHER" id="PTHR42759">
    <property type="entry name" value="MOXR FAMILY PROTEIN"/>
    <property type="match status" value="1"/>
</dbReference>
<dbReference type="Gene3D" id="1.10.8.80">
    <property type="entry name" value="Magnesium chelatase subunit I, C-Terminal domain"/>
    <property type="match status" value="1"/>
</dbReference>
<feature type="domain" description="ATPase AAA-3" evidence="1">
    <location>
        <begin position="114"/>
        <end position="246"/>
    </location>
</feature>
<dbReference type="InterPro" id="IPR041628">
    <property type="entry name" value="ChlI/MoxR_AAA_lid"/>
</dbReference>
<dbReference type="GO" id="GO:0016887">
    <property type="term" value="F:ATP hydrolysis activity"/>
    <property type="evidence" value="ECO:0007669"/>
    <property type="project" value="InterPro"/>
</dbReference>
<evidence type="ECO:0008006" key="5">
    <source>
        <dbReference type="Google" id="ProtNLM"/>
    </source>
</evidence>
<evidence type="ECO:0000259" key="2">
    <source>
        <dbReference type="Pfam" id="PF17863"/>
    </source>
</evidence>
<evidence type="ECO:0000259" key="1">
    <source>
        <dbReference type="Pfam" id="PF07726"/>
    </source>
</evidence>
<dbReference type="Gene3D" id="3.40.50.300">
    <property type="entry name" value="P-loop containing nucleotide triphosphate hydrolases"/>
    <property type="match status" value="1"/>
</dbReference>
<gene>
    <name evidence="3" type="ORF">A2633_05755</name>
</gene>
<evidence type="ECO:0000313" key="4">
    <source>
        <dbReference type="Proteomes" id="UP000177152"/>
    </source>
</evidence>
<organism evidence="3 4">
    <name type="scientific">Candidatus Sungbacteria bacterium RIFCSPHIGHO2_01_FULL_47_32</name>
    <dbReference type="NCBI Taxonomy" id="1802264"/>
    <lineage>
        <taxon>Bacteria</taxon>
        <taxon>Candidatus Sungiibacteriota</taxon>
    </lineage>
</organism>
<accession>A0A1G2K4F2</accession>
<dbReference type="InterPro" id="IPR050764">
    <property type="entry name" value="CbbQ/NirQ/NorQ/GpvN"/>
</dbReference>
<dbReference type="PANTHER" id="PTHR42759:SF1">
    <property type="entry name" value="MAGNESIUM-CHELATASE SUBUNIT CHLD"/>
    <property type="match status" value="1"/>
</dbReference>
<dbReference type="EMBL" id="MHQC01000039">
    <property type="protein sequence ID" value="OGZ94287.1"/>
    <property type="molecule type" value="Genomic_DNA"/>
</dbReference>
<dbReference type="Pfam" id="PF17863">
    <property type="entry name" value="AAA_lid_2"/>
    <property type="match status" value="1"/>
</dbReference>
<dbReference type="GO" id="GO:0005524">
    <property type="term" value="F:ATP binding"/>
    <property type="evidence" value="ECO:0007669"/>
    <property type="project" value="InterPro"/>
</dbReference>